<protein>
    <submittedName>
        <fullName evidence="2">Uncharacterized protein</fullName>
    </submittedName>
</protein>
<accession>C4FCQ8</accession>
<keyword evidence="3" id="KW-1185">Reference proteome</keyword>
<proteinExistence type="predicted"/>
<dbReference type="EMBL" id="ABYS02000001">
    <property type="protein sequence ID" value="EEP21966.1"/>
    <property type="molecule type" value="Genomic_DNA"/>
</dbReference>
<evidence type="ECO:0000313" key="2">
    <source>
        <dbReference type="EMBL" id="EEP21966.1"/>
    </source>
</evidence>
<evidence type="ECO:0000313" key="3">
    <source>
        <dbReference type="Proteomes" id="UP000006408"/>
    </source>
</evidence>
<name>C4FCQ8_9BIFI</name>
<evidence type="ECO:0000256" key="1">
    <source>
        <dbReference type="SAM" id="MobiDB-lite"/>
    </source>
</evidence>
<gene>
    <name evidence="2" type="ORF">BIFANG_02084</name>
</gene>
<dbReference type="HOGENOM" id="CLU_3266369_0_0_11"/>
<comment type="caution">
    <text evidence="2">The sequence shown here is derived from an EMBL/GenBank/DDBJ whole genome shotgun (WGS) entry which is preliminary data.</text>
</comment>
<organism evidence="2 3">
    <name type="scientific">Bifidobacterium angulatum DSM 20098 = JCM 7096</name>
    <dbReference type="NCBI Taxonomy" id="518635"/>
    <lineage>
        <taxon>Bacteria</taxon>
        <taxon>Bacillati</taxon>
        <taxon>Actinomycetota</taxon>
        <taxon>Actinomycetes</taxon>
        <taxon>Bifidobacteriales</taxon>
        <taxon>Bifidobacteriaceae</taxon>
        <taxon>Bifidobacterium</taxon>
    </lineage>
</organism>
<reference evidence="2" key="1">
    <citation type="submission" date="2009-04" db="EMBL/GenBank/DDBJ databases">
        <authorList>
            <person name="Weinstock G."/>
            <person name="Sodergren E."/>
            <person name="Clifton S."/>
            <person name="Fulton L."/>
            <person name="Fulton B."/>
            <person name="Courtney L."/>
            <person name="Fronick C."/>
            <person name="Harrison M."/>
            <person name="Strong C."/>
            <person name="Farmer C."/>
            <person name="Delahaunty K."/>
            <person name="Markovic C."/>
            <person name="Hall O."/>
            <person name="Minx P."/>
            <person name="Tomlinson C."/>
            <person name="Mitreva M."/>
            <person name="Nelson J."/>
            <person name="Hou S."/>
            <person name="Wollam A."/>
            <person name="Pepin K.H."/>
            <person name="Johnson M."/>
            <person name="Bhonagiri V."/>
            <person name="Nash W.E."/>
            <person name="Warren W."/>
            <person name="Chinwalla A."/>
            <person name="Mardis E.R."/>
            <person name="Wilson R.K."/>
        </authorList>
    </citation>
    <scope>NUCLEOTIDE SEQUENCE [LARGE SCALE GENOMIC DNA]</scope>
    <source>
        <strain evidence="2">DSM 20098</strain>
    </source>
</reference>
<feature type="region of interest" description="Disordered" evidence="1">
    <location>
        <begin position="22"/>
        <end position="41"/>
    </location>
</feature>
<dbReference type="PATRIC" id="fig|518635.7.peg.78"/>
<dbReference type="Proteomes" id="UP000006408">
    <property type="component" value="Unassembled WGS sequence"/>
</dbReference>
<sequence length="41" mass="4320">MPPAPRCPVLPYYVSRLLPSFAHRTPSHGSTCASAPIAAAK</sequence>
<dbReference type="AlphaFoldDB" id="C4FCQ8"/>